<dbReference type="PANTHER" id="PTHR31616:SF0">
    <property type="entry name" value="GLUCAN 1,4-ALPHA-GLUCOSIDASE"/>
    <property type="match status" value="1"/>
</dbReference>
<dbReference type="Pfam" id="PF19291">
    <property type="entry name" value="TREH_N"/>
    <property type="match status" value="1"/>
</dbReference>
<keyword evidence="4" id="KW-1185">Reference proteome</keyword>
<dbReference type="GO" id="GO:0016787">
    <property type="term" value="F:hydrolase activity"/>
    <property type="evidence" value="ECO:0007669"/>
    <property type="project" value="UniProtKB-KW"/>
</dbReference>
<dbReference type="Gene3D" id="1.50.10.10">
    <property type="match status" value="1"/>
</dbReference>
<evidence type="ECO:0000259" key="2">
    <source>
        <dbReference type="Pfam" id="PF19291"/>
    </source>
</evidence>
<dbReference type="InterPro" id="IPR011613">
    <property type="entry name" value="GH15-like"/>
</dbReference>
<dbReference type="InterPro" id="IPR045582">
    <property type="entry name" value="Trehalase-like_N"/>
</dbReference>
<accession>A0ABW1IFC4</accession>
<dbReference type="InterPro" id="IPR012341">
    <property type="entry name" value="6hp_glycosidase-like_sf"/>
</dbReference>
<reference evidence="4" key="1">
    <citation type="journal article" date="2019" name="Int. J. Syst. Evol. Microbiol.">
        <title>The Global Catalogue of Microorganisms (GCM) 10K type strain sequencing project: providing services to taxonomists for standard genome sequencing and annotation.</title>
        <authorList>
            <consortium name="The Broad Institute Genomics Platform"/>
            <consortium name="The Broad Institute Genome Sequencing Center for Infectious Disease"/>
            <person name="Wu L."/>
            <person name="Ma J."/>
        </authorList>
    </citation>
    <scope>NUCLEOTIDE SEQUENCE [LARGE SCALE GENOMIC DNA]</scope>
    <source>
        <strain evidence="4">CGMCC 4.7397</strain>
    </source>
</reference>
<organism evidence="3 4">
    <name type="scientific">Pseudonocardia lutea</name>
    <dbReference type="NCBI Taxonomy" id="2172015"/>
    <lineage>
        <taxon>Bacteria</taxon>
        <taxon>Bacillati</taxon>
        <taxon>Actinomycetota</taxon>
        <taxon>Actinomycetes</taxon>
        <taxon>Pseudonocardiales</taxon>
        <taxon>Pseudonocardiaceae</taxon>
        <taxon>Pseudonocardia</taxon>
    </lineage>
</organism>
<dbReference type="Proteomes" id="UP001596119">
    <property type="component" value="Unassembled WGS sequence"/>
</dbReference>
<dbReference type="EMBL" id="JBHSQK010000071">
    <property type="protein sequence ID" value="MFC5951433.1"/>
    <property type="molecule type" value="Genomic_DNA"/>
</dbReference>
<name>A0ABW1IFC4_9PSEU</name>
<keyword evidence="3" id="KW-0378">Hydrolase</keyword>
<feature type="domain" description="GH15-like" evidence="1">
    <location>
        <begin position="297"/>
        <end position="663"/>
    </location>
</feature>
<protein>
    <submittedName>
        <fullName evidence="3">Glycoside hydrolase family 15 protein</fullName>
    </submittedName>
</protein>
<sequence>MQIGHGSEYGVGGMVEPALGLVLGHVHAVPRTRLPSRPSLTAGVIGTSAITVARVRAREERRGVAYPDDYPPIAEHGLIGDLQTAALVTTDGSVDWFCCPRFDSPSVFGALLDRRRGGYFRIAPDTDGEVTRRQWYFHDTAVLMTRFMTEDGVGALYDYMPVRDGAATDRHEIVRVLRVVRGTMRFIVECRPRFDYGRAGHTTEITADGVVFHGPDFDLCLNTVVDGGGALGWERDGQDVRATITLSAGQAVGAVLESGSGLQPRRIPIAEADERFDATVSFWRAWLERSTYVGRWRETVHRSAMSLKLMTYAPTGALVAAPTAGLPEQVGGERNWDYRYTWIRDASFSVHALLSLGYTEEAAAFGRWLADRVGEHEGPEGRPLRIMYRVDGTADLTEETLGHLEGYRGSRPVRIGNGAAEQLQLDIFGEALDSLQLADQHAVRLDHRGWQAVRDMLSWLCENWDRVDEGIWETRGGRRDFVYGRLMSWVAFDRAIRMSRERARPGDIANWTRQRDALYDQVMGKGFDPGRQAFVQYLGGDVLDAAVLMMPRAGFVVPSDPLWHSTLQAIDRTLVSDGLVFRYDPSASPDGLTGTEGTFSLCSFWYVDALARSGRLGDARTAFEKMLTYANHLGLYSEEIGATGEQLGNFPQAFSHLALISAAVDLDHQLDHGPGRVAHASGPHRLT</sequence>
<dbReference type="Pfam" id="PF00723">
    <property type="entry name" value="Glyco_hydro_15"/>
    <property type="match status" value="1"/>
</dbReference>
<dbReference type="RefSeq" id="WP_379569451.1">
    <property type="nucleotide sequence ID" value="NZ_JBHSQK010000071.1"/>
</dbReference>
<feature type="domain" description="Trehalase-like N-terminal" evidence="2">
    <location>
        <begin position="59"/>
        <end position="262"/>
    </location>
</feature>
<dbReference type="SUPFAM" id="SSF48208">
    <property type="entry name" value="Six-hairpin glycosidases"/>
    <property type="match status" value="1"/>
</dbReference>
<gene>
    <name evidence="3" type="ORF">ACFQH9_24500</name>
</gene>
<dbReference type="PANTHER" id="PTHR31616">
    <property type="entry name" value="TREHALASE"/>
    <property type="match status" value="1"/>
</dbReference>
<evidence type="ECO:0000313" key="4">
    <source>
        <dbReference type="Proteomes" id="UP001596119"/>
    </source>
</evidence>
<evidence type="ECO:0000313" key="3">
    <source>
        <dbReference type="EMBL" id="MFC5951433.1"/>
    </source>
</evidence>
<dbReference type="InterPro" id="IPR008928">
    <property type="entry name" value="6-hairpin_glycosidase_sf"/>
</dbReference>
<evidence type="ECO:0000259" key="1">
    <source>
        <dbReference type="Pfam" id="PF00723"/>
    </source>
</evidence>
<comment type="caution">
    <text evidence="3">The sequence shown here is derived from an EMBL/GenBank/DDBJ whole genome shotgun (WGS) entry which is preliminary data.</text>
</comment>
<proteinExistence type="predicted"/>